<accession>A0A9P9FG39</accession>
<evidence type="ECO:0000313" key="2">
    <source>
        <dbReference type="EMBL" id="KAH7161044.1"/>
    </source>
</evidence>
<dbReference type="OrthoDB" id="64477at2759"/>
<comment type="caution">
    <text evidence="2">The sequence shown here is derived from an EMBL/GenBank/DDBJ whole genome shotgun (WGS) entry which is preliminary data.</text>
</comment>
<organism evidence="2 3">
    <name type="scientific">Dactylonectria macrodidyma</name>
    <dbReference type="NCBI Taxonomy" id="307937"/>
    <lineage>
        <taxon>Eukaryota</taxon>
        <taxon>Fungi</taxon>
        <taxon>Dikarya</taxon>
        <taxon>Ascomycota</taxon>
        <taxon>Pezizomycotina</taxon>
        <taxon>Sordariomycetes</taxon>
        <taxon>Hypocreomycetidae</taxon>
        <taxon>Hypocreales</taxon>
        <taxon>Nectriaceae</taxon>
        <taxon>Dactylonectria</taxon>
    </lineage>
</organism>
<gene>
    <name evidence="2" type="ORF">EDB81DRAFT_783753</name>
</gene>
<dbReference type="Gene3D" id="3.40.630.30">
    <property type="match status" value="1"/>
</dbReference>
<name>A0A9P9FG39_9HYPO</name>
<dbReference type="SUPFAM" id="SSF55729">
    <property type="entry name" value="Acyl-CoA N-acyltransferases (Nat)"/>
    <property type="match status" value="1"/>
</dbReference>
<dbReference type="PANTHER" id="PTHR43415">
    <property type="entry name" value="SPERMIDINE N(1)-ACETYLTRANSFERASE"/>
    <property type="match status" value="1"/>
</dbReference>
<dbReference type="Pfam" id="PF13302">
    <property type="entry name" value="Acetyltransf_3"/>
    <property type="match status" value="1"/>
</dbReference>
<protein>
    <submittedName>
        <fullName evidence="2">Acyl-CoA N-acyltransferase</fullName>
    </submittedName>
</protein>
<dbReference type="GO" id="GO:0016747">
    <property type="term" value="F:acyltransferase activity, transferring groups other than amino-acyl groups"/>
    <property type="evidence" value="ECO:0007669"/>
    <property type="project" value="InterPro"/>
</dbReference>
<sequence length="204" mass="23166">MSIETLSTVFQSARLSYRAFENNEDDKKFLSTYIENDPTVAAFAHASLLKPRNKQATETLAETIFKSTMAVMVHVSKPVDDTENSTSTPIGIVVLGAGGLHLDNVHNRCIEFGILLGKPYQNQGYGQEATNWALDWAFRFGGFHRVELKTMSHNLRAQHVYKKLGFVEEGRARESHWHDRKWYDMLSFGILEKEWAALRGLTDS</sequence>
<feature type="domain" description="N-acetyltransferase" evidence="1">
    <location>
        <begin position="51"/>
        <end position="189"/>
    </location>
</feature>
<dbReference type="PROSITE" id="PS51186">
    <property type="entry name" value="GNAT"/>
    <property type="match status" value="1"/>
</dbReference>
<evidence type="ECO:0000259" key="1">
    <source>
        <dbReference type="PROSITE" id="PS51186"/>
    </source>
</evidence>
<proteinExistence type="predicted"/>
<dbReference type="AlphaFoldDB" id="A0A9P9FG39"/>
<dbReference type="Proteomes" id="UP000738349">
    <property type="component" value="Unassembled WGS sequence"/>
</dbReference>
<reference evidence="2" key="1">
    <citation type="journal article" date="2021" name="Nat. Commun.">
        <title>Genetic determinants of endophytism in the Arabidopsis root mycobiome.</title>
        <authorList>
            <person name="Mesny F."/>
            <person name="Miyauchi S."/>
            <person name="Thiergart T."/>
            <person name="Pickel B."/>
            <person name="Atanasova L."/>
            <person name="Karlsson M."/>
            <person name="Huettel B."/>
            <person name="Barry K.W."/>
            <person name="Haridas S."/>
            <person name="Chen C."/>
            <person name="Bauer D."/>
            <person name="Andreopoulos W."/>
            <person name="Pangilinan J."/>
            <person name="LaButti K."/>
            <person name="Riley R."/>
            <person name="Lipzen A."/>
            <person name="Clum A."/>
            <person name="Drula E."/>
            <person name="Henrissat B."/>
            <person name="Kohler A."/>
            <person name="Grigoriev I.V."/>
            <person name="Martin F.M."/>
            <person name="Hacquard S."/>
        </authorList>
    </citation>
    <scope>NUCLEOTIDE SEQUENCE</scope>
    <source>
        <strain evidence="2">MPI-CAGE-AT-0147</strain>
    </source>
</reference>
<dbReference type="EMBL" id="JAGMUV010000004">
    <property type="protein sequence ID" value="KAH7161044.1"/>
    <property type="molecule type" value="Genomic_DNA"/>
</dbReference>
<keyword evidence="3" id="KW-1185">Reference proteome</keyword>
<dbReference type="InterPro" id="IPR000182">
    <property type="entry name" value="GNAT_dom"/>
</dbReference>
<evidence type="ECO:0000313" key="3">
    <source>
        <dbReference type="Proteomes" id="UP000738349"/>
    </source>
</evidence>
<dbReference type="PANTHER" id="PTHR43415:SF3">
    <property type="entry name" value="GNAT-FAMILY ACETYLTRANSFERASE"/>
    <property type="match status" value="1"/>
</dbReference>
<dbReference type="CDD" id="cd04301">
    <property type="entry name" value="NAT_SF"/>
    <property type="match status" value="1"/>
</dbReference>
<dbReference type="InterPro" id="IPR016181">
    <property type="entry name" value="Acyl_CoA_acyltransferase"/>
</dbReference>